<feature type="compositionally biased region" description="Basic and acidic residues" evidence="1">
    <location>
        <begin position="131"/>
        <end position="146"/>
    </location>
</feature>
<protein>
    <recommendedName>
        <fullName evidence="2">Rad60/SUMO-like domain-containing protein</fullName>
    </recommendedName>
</protein>
<dbReference type="PANTHER" id="PTHR47813">
    <property type="entry name" value="UBIQUITIN-LIKE SUPERFAMILY PROTEIN"/>
    <property type="match status" value="1"/>
</dbReference>
<dbReference type="EMBL" id="NQVE01000195">
    <property type="protein sequence ID" value="RAL40217.1"/>
    <property type="molecule type" value="Genomic_DNA"/>
</dbReference>
<dbReference type="AlphaFoldDB" id="A0A328D334"/>
<evidence type="ECO:0000256" key="1">
    <source>
        <dbReference type="SAM" id="MobiDB-lite"/>
    </source>
</evidence>
<evidence type="ECO:0000313" key="3">
    <source>
        <dbReference type="EMBL" id="RAL40217.1"/>
    </source>
</evidence>
<keyword evidence="4" id="KW-1185">Reference proteome</keyword>
<dbReference type="Pfam" id="PF11976">
    <property type="entry name" value="Rad60-SLD"/>
    <property type="match status" value="1"/>
</dbReference>
<organism evidence="3 4">
    <name type="scientific">Cuscuta australis</name>
    <dbReference type="NCBI Taxonomy" id="267555"/>
    <lineage>
        <taxon>Eukaryota</taxon>
        <taxon>Viridiplantae</taxon>
        <taxon>Streptophyta</taxon>
        <taxon>Embryophyta</taxon>
        <taxon>Tracheophyta</taxon>
        <taxon>Spermatophyta</taxon>
        <taxon>Magnoliopsida</taxon>
        <taxon>eudicotyledons</taxon>
        <taxon>Gunneridae</taxon>
        <taxon>Pentapetalae</taxon>
        <taxon>asterids</taxon>
        <taxon>lamiids</taxon>
        <taxon>Solanales</taxon>
        <taxon>Convolvulaceae</taxon>
        <taxon>Cuscuteae</taxon>
        <taxon>Cuscuta</taxon>
        <taxon>Cuscuta subgen. Grammica</taxon>
        <taxon>Cuscuta sect. Cleistogrammica</taxon>
    </lineage>
</organism>
<dbReference type="InterPro" id="IPR022617">
    <property type="entry name" value="Rad60/SUMO-like_dom"/>
</dbReference>
<feature type="region of interest" description="Disordered" evidence="1">
    <location>
        <begin position="25"/>
        <end position="89"/>
    </location>
</feature>
<evidence type="ECO:0000313" key="4">
    <source>
        <dbReference type="Proteomes" id="UP000249390"/>
    </source>
</evidence>
<feature type="domain" description="Rad60/SUMO-like" evidence="2">
    <location>
        <begin position="152"/>
        <end position="219"/>
    </location>
</feature>
<gene>
    <name evidence="3" type="ORF">DM860_008357</name>
</gene>
<dbReference type="Proteomes" id="UP000249390">
    <property type="component" value="Unassembled WGS sequence"/>
</dbReference>
<dbReference type="Gene3D" id="3.10.20.90">
    <property type="entry name" value="Phosphatidylinositol 3-kinase Catalytic Subunit, Chain A, domain 1"/>
    <property type="match status" value="1"/>
</dbReference>
<dbReference type="SUPFAM" id="SSF54236">
    <property type="entry name" value="Ubiquitin-like"/>
    <property type="match status" value="1"/>
</dbReference>
<dbReference type="PANTHER" id="PTHR47813:SF2">
    <property type="entry name" value="UBIQUITIN-LIKE SUPERFAMILY PROTEIN"/>
    <property type="match status" value="1"/>
</dbReference>
<proteinExistence type="predicted"/>
<sequence length="222" mass="25031">MDGSTDELDPLFDYRRVQPFNVVCLDDDSPHSSPVAGKKRPKVGSSANEKKPEDKDVIQLVDCEDKEDEEWLRPPPMTSSNAKAPCENSTIKEIRLKKKELASIAESAKEVIRDVEESVKKDLSNSTSLHSTEETVADQKKKPSSERAKIVICIQDKDGSKPYRVFKDDPFERLFQIYAEKAKISLQNLIFSFDGDKISHTVTPNTLGMEDNDIVEVYVKPN</sequence>
<comment type="caution">
    <text evidence="3">The sequence shown here is derived from an EMBL/GenBank/DDBJ whole genome shotgun (WGS) entry which is preliminary data.</text>
</comment>
<evidence type="ECO:0000259" key="2">
    <source>
        <dbReference type="Pfam" id="PF11976"/>
    </source>
</evidence>
<dbReference type="InterPro" id="IPR029071">
    <property type="entry name" value="Ubiquitin-like_domsf"/>
</dbReference>
<feature type="region of interest" description="Disordered" evidence="1">
    <location>
        <begin position="119"/>
        <end position="146"/>
    </location>
</feature>
<name>A0A328D334_9ASTE</name>
<feature type="compositionally biased region" description="Basic and acidic residues" evidence="1">
    <location>
        <begin position="48"/>
        <end position="57"/>
    </location>
</feature>
<dbReference type="CDD" id="cd01763">
    <property type="entry name" value="Ubl_SUMO_like"/>
    <property type="match status" value="1"/>
</dbReference>
<accession>A0A328D334</accession>
<reference evidence="3 4" key="1">
    <citation type="submission" date="2018-06" db="EMBL/GenBank/DDBJ databases">
        <title>The Genome of Cuscuta australis (Dodder) Provides Insight into the Evolution of Plant Parasitism.</title>
        <authorList>
            <person name="Liu H."/>
        </authorList>
    </citation>
    <scope>NUCLEOTIDE SEQUENCE [LARGE SCALE GENOMIC DNA]</scope>
    <source>
        <strain evidence="4">cv. Yunnan</strain>
        <tissue evidence="3">Vines</tissue>
    </source>
</reference>
<feature type="compositionally biased region" description="Polar residues" evidence="1">
    <location>
        <begin position="78"/>
        <end position="89"/>
    </location>
</feature>